<dbReference type="Gene3D" id="3.10.180.10">
    <property type="entry name" value="2,3-Dihydroxybiphenyl 1,2-Dioxygenase, domain 1"/>
    <property type="match status" value="1"/>
</dbReference>
<comment type="caution">
    <text evidence="1">The sequence shown here is derived from an EMBL/GenBank/DDBJ whole genome shotgun (WGS) entry which is preliminary data.</text>
</comment>
<gene>
    <name evidence="1" type="ORF">DPV87_04805</name>
</gene>
<evidence type="ECO:0000313" key="2">
    <source>
        <dbReference type="Proteomes" id="UP000253910"/>
    </source>
</evidence>
<dbReference type="SUPFAM" id="SSF54593">
    <property type="entry name" value="Glyoxalase/Bleomycin resistance protein/Dihydroxybiphenyl dioxygenase"/>
    <property type="match status" value="1"/>
</dbReference>
<dbReference type="AlphaFoldDB" id="A0A369Z2X9"/>
<sequence>MSNLMEKSTALYQELPLFQEKIQQLAAVMKVNLGDYQIDHLALRANSEEKAKNWLTELLKCGRILSDNIVNGRPIYLIELDEPVDFIGQPVDVIELPFPKNKQYPQETWEHIEIVMPFLSHESVEDWVNRICNTFLWKELTQLTMKVSEPKVEGEQLPNPSIAVNFVDKTENHVCIKVHPYTIKKILEV</sequence>
<dbReference type="Pfam" id="PF06185">
    <property type="entry name" value="YecM"/>
    <property type="match status" value="1"/>
</dbReference>
<dbReference type="Proteomes" id="UP000253910">
    <property type="component" value="Unassembled WGS sequence"/>
</dbReference>
<organism evidence="1 2">
    <name type="scientific">Haemophilus parainfluenzae</name>
    <dbReference type="NCBI Taxonomy" id="729"/>
    <lineage>
        <taxon>Bacteria</taxon>
        <taxon>Pseudomonadati</taxon>
        <taxon>Pseudomonadota</taxon>
        <taxon>Gammaproteobacteria</taxon>
        <taxon>Pasteurellales</taxon>
        <taxon>Pasteurellaceae</taxon>
        <taxon>Haemophilus</taxon>
    </lineage>
</organism>
<dbReference type="RefSeq" id="WP_111315311.1">
    <property type="nucleotide sequence ID" value="NZ_QEPW01000006.1"/>
</dbReference>
<dbReference type="EMBL" id="QEPW01000006">
    <property type="protein sequence ID" value="RDE92693.1"/>
    <property type="molecule type" value="Genomic_DNA"/>
</dbReference>
<dbReference type="NCBIfam" id="NF008680">
    <property type="entry name" value="PRK11700.1-3"/>
    <property type="match status" value="1"/>
</dbReference>
<name>A0A369Z2X9_HAEPA</name>
<accession>A0A369Z2X9</accession>
<protein>
    <submittedName>
        <fullName evidence="1">VOC family protein</fullName>
    </submittedName>
</protein>
<dbReference type="PANTHER" id="PTHR37519:SF1">
    <property type="entry name" value="DIHYDROXYBIPHENYL DIOXYGENASE DOMAIN-CONTAINING PROTEIN"/>
    <property type="match status" value="1"/>
</dbReference>
<dbReference type="PANTHER" id="PTHR37519">
    <property type="match status" value="1"/>
</dbReference>
<dbReference type="InterPro" id="IPR010393">
    <property type="entry name" value="DUF991_YecM-like"/>
</dbReference>
<reference evidence="1 2" key="1">
    <citation type="submission" date="2018-05" db="EMBL/GenBank/DDBJ databases">
        <title>Draft Genome Sequences for a Diverse set of 7 Haemophilus Species.</title>
        <authorList>
            <person name="Nichols M."/>
            <person name="Topaz N."/>
            <person name="Wang X."/>
            <person name="Wang X."/>
            <person name="Boxrud D."/>
        </authorList>
    </citation>
    <scope>NUCLEOTIDE SEQUENCE [LARGE SCALE GENOMIC DNA]</scope>
    <source>
        <strain evidence="1 2">C2008001710</strain>
    </source>
</reference>
<dbReference type="InterPro" id="IPR029068">
    <property type="entry name" value="Glyas_Bleomycin-R_OHBP_Dase"/>
</dbReference>
<dbReference type="GO" id="GO:0005829">
    <property type="term" value="C:cytosol"/>
    <property type="evidence" value="ECO:0007669"/>
    <property type="project" value="TreeGrafter"/>
</dbReference>
<evidence type="ECO:0000313" key="1">
    <source>
        <dbReference type="EMBL" id="RDE92693.1"/>
    </source>
</evidence>
<proteinExistence type="predicted"/>